<proteinExistence type="predicted"/>
<dbReference type="PROSITE" id="PS51257">
    <property type="entry name" value="PROKAR_LIPOPROTEIN"/>
    <property type="match status" value="1"/>
</dbReference>
<organism evidence="3 4">
    <name type="scientific">Teretinema zuelzerae</name>
    <dbReference type="NCBI Taxonomy" id="156"/>
    <lineage>
        <taxon>Bacteria</taxon>
        <taxon>Pseudomonadati</taxon>
        <taxon>Spirochaetota</taxon>
        <taxon>Spirochaetia</taxon>
        <taxon>Spirochaetales</taxon>
        <taxon>Treponemataceae</taxon>
        <taxon>Teretinema</taxon>
    </lineage>
</organism>
<protein>
    <recommendedName>
        <fullName evidence="2">Atrophied bacterial Ig domain-containing protein</fullName>
    </recommendedName>
</protein>
<gene>
    <name evidence="3" type="ORF">K7J14_13800</name>
</gene>
<feature type="domain" description="Atrophied bacterial Ig" evidence="2">
    <location>
        <begin position="737"/>
        <end position="809"/>
    </location>
</feature>
<dbReference type="EMBL" id="JAINWA010000003">
    <property type="protein sequence ID" value="MCD1655766.1"/>
    <property type="molecule type" value="Genomic_DNA"/>
</dbReference>
<feature type="signal peptide" evidence="1">
    <location>
        <begin position="1"/>
        <end position="21"/>
    </location>
</feature>
<feature type="chain" id="PRO_5042071420" description="Atrophied bacterial Ig domain-containing protein" evidence="1">
    <location>
        <begin position="22"/>
        <end position="1058"/>
    </location>
</feature>
<evidence type="ECO:0000259" key="2">
    <source>
        <dbReference type="Pfam" id="PF20578"/>
    </source>
</evidence>
<evidence type="ECO:0000313" key="4">
    <source>
        <dbReference type="Proteomes" id="UP001198163"/>
    </source>
</evidence>
<dbReference type="SUPFAM" id="SSF51126">
    <property type="entry name" value="Pectin lyase-like"/>
    <property type="match status" value="1"/>
</dbReference>
<dbReference type="AlphaFoldDB" id="A0AAE3JJT3"/>
<keyword evidence="4" id="KW-1185">Reference proteome</keyword>
<dbReference type="Pfam" id="PF20578">
    <property type="entry name" value="aBig_2"/>
    <property type="match status" value="1"/>
</dbReference>
<accession>A0AAE3JJT3</accession>
<dbReference type="InterPro" id="IPR046780">
    <property type="entry name" value="aBig_2"/>
</dbReference>
<comment type="caution">
    <text evidence="3">The sequence shown here is derived from an EMBL/GenBank/DDBJ whole genome shotgun (WGS) entry which is preliminary data.</text>
</comment>
<sequence length="1058" mass="111440">MKKIYSFTVHIALALISLSLAGCFSPLSTLDSGVSDSPGKGVLRILMQDDPSLSENQLSGSSSSRALLPPSLLSEDRSIIDVVIYREEEPVFEKLGHPVAEILDITGLSVGVEHVVQIRVKTKADDLVASGSAPCVISASGSSVTIPLRRSFDGFGTLNVSYDLSSLPGIESASVAVYSLAAEVPSVVDVPAGSVSYVDGICSLAWSGMPSGRYLLVPSVLFDGRSQNVPVGDDLYAVVCDGALTGDKVITCDLSSMKKAALCWYVSDAPAAGNTGRRPDSPVSFAAAFSAAMDSPLVSPDFPAEIAFASSCDVDAVESFAVTKPLVLRRIASLGSELAVRNINSGAASFFTVAAGASLELRTGIELSSMGNPQEGGAVYVAGSASFILNGGAIRDSKASVSGGGVYVAEGGTFVIGMNGGVIANNIQSVNSMPDNLQAYPGSFIKDDYERMFAVFSPDMPGVSIPEWPLGTEEAFKRAMASYCQKIILLRDIELTIDSETDCFDLSNNASKDIVSAEGSVFRITPRGSVKAPLFKLSGSRYLSFVNVIVGPASLPAEPEIECAVQVENGAVFTLGSGAVIENFRSTGNGVVRLTQTYGSGGSLSLEGGIIRNCVGYNGGGVSIIGEGEIRIKSTASMPSITGNHATGSGGGVFSDAFSWESGVSFLDSEGYPVEVSDISQINPYIAGNTADIAPSSAWSNHTFASSTDEASVWKTWFLPDADFSTSFSNPDFIYTNMMLSIAHLLYETSISWSSSDPSTISVSGTTGTVTRPSTVAAPTPSPKVPVTLTATITKGSASLTKTFDVIVRPDAWVYYDMNGGTGTAPSDSFNYPPGSESNVIAISGLVMGPEVAGHPDVHQRFLGWSLDPDAVNPQLTTDTAFMITGDTTLYAVYTSDADPLGKIGTGGGHIFYYDSEDVHTGWTYLEAAPWESDPLYWGDVRSDYPPTTTALLGAGYENTADIYSFSTTYSAAVNACKTYTNNGKTDWYLPAANEIGQMYLNLHATGIAPFKNNTYWSSSISKPATSFIAEAFTVSDQTMAGYDMNSGYKYVRPVRRY</sequence>
<dbReference type="InterPro" id="IPR042229">
    <property type="entry name" value="Listeria/Bacterioides_rpt_sf"/>
</dbReference>
<dbReference type="Proteomes" id="UP001198163">
    <property type="component" value="Unassembled WGS sequence"/>
</dbReference>
<dbReference type="RefSeq" id="WP_230757540.1">
    <property type="nucleotide sequence ID" value="NZ_JAINWA010000003.1"/>
</dbReference>
<evidence type="ECO:0000313" key="3">
    <source>
        <dbReference type="EMBL" id="MCD1655766.1"/>
    </source>
</evidence>
<reference evidence="3" key="1">
    <citation type="submission" date="2021-08" db="EMBL/GenBank/DDBJ databases">
        <title>Comparative analyses of Brucepasteria parasyntrophica and Teretinema zuelzerae.</title>
        <authorList>
            <person name="Song Y."/>
            <person name="Brune A."/>
        </authorList>
    </citation>
    <scope>NUCLEOTIDE SEQUENCE</scope>
    <source>
        <strain evidence="3">DSM 1903</strain>
    </source>
</reference>
<dbReference type="InterPro" id="IPR011050">
    <property type="entry name" value="Pectin_lyase_fold/virulence"/>
</dbReference>
<name>A0AAE3JJT3_9SPIR</name>
<dbReference type="Gene3D" id="2.60.40.4270">
    <property type="entry name" value="Listeria-Bacteroides repeat domain"/>
    <property type="match status" value="1"/>
</dbReference>
<keyword evidence="1" id="KW-0732">Signal</keyword>
<evidence type="ECO:0000256" key="1">
    <source>
        <dbReference type="SAM" id="SignalP"/>
    </source>
</evidence>